<protein>
    <recommendedName>
        <fullName evidence="4">Osteopetrosis-associated transmembrane protein 1</fullName>
    </recommendedName>
</protein>
<sequence length="334" mass="37688">MKTRKSWVVWSDGRKQSSFLAMSLHRDILFFVLISVSIHAFGVIDAVDVTASVSAAKPQQAPSYLSPGSSAVVSSPVFKPAVDSALSIGLLSSFPEDLEISEYCTELLRLFGQRYVTYVVCLVPAARPVKVCQDCSTSYKSLTEVFLNISSDQMGPGNVSCRDSILRSDRLMLVFLLYSNLDTIWQKSNCQQCVTNDLKGPNNDTLYFLTLLNQTITCFEKYKQGNLTEVCKNCEVTYKRLNELYSGMEKNNTLCIDLEDAMNMTRKLWSNNFACSVHREETVPVIAVSSFMLFLPIIFYLSSFLHSEQKKRKLIHPKRAKSYTSLMNIQDKQS</sequence>
<gene>
    <name evidence="2" type="ORF">CRENBAI_001450</name>
</gene>
<name>A0AAV9RH06_9TELE</name>
<comment type="caution">
    <text evidence="2">The sequence shown here is derived from an EMBL/GenBank/DDBJ whole genome shotgun (WGS) entry which is preliminary data.</text>
</comment>
<dbReference type="Pfam" id="PF09777">
    <property type="entry name" value="OSTMP1"/>
    <property type="match status" value="1"/>
</dbReference>
<feature type="transmembrane region" description="Helical" evidence="1">
    <location>
        <begin position="285"/>
        <end position="305"/>
    </location>
</feature>
<accession>A0AAV9RH06</accession>
<organism evidence="2 3">
    <name type="scientific">Crenichthys baileyi</name>
    <name type="common">White River springfish</name>
    <dbReference type="NCBI Taxonomy" id="28760"/>
    <lineage>
        <taxon>Eukaryota</taxon>
        <taxon>Metazoa</taxon>
        <taxon>Chordata</taxon>
        <taxon>Craniata</taxon>
        <taxon>Vertebrata</taxon>
        <taxon>Euteleostomi</taxon>
        <taxon>Actinopterygii</taxon>
        <taxon>Neopterygii</taxon>
        <taxon>Teleostei</taxon>
        <taxon>Neoteleostei</taxon>
        <taxon>Acanthomorphata</taxon>
        <taxon>Ovalentaria</taxon>
        <taxon>Atherinomorphae</taxon>
        <taxon>Cyprinodontiformes</taxon>
        <taxon>Goodeidae</taxon>
        <taxon>Crenichthys</taxon>
    </lineage>
</organism>
<dbReference type="PANTHER" id="PTHR15644:SF2">
    <property type="entry name" value="OSTEOPETROSIS-ASSOCIATED TRANSMEMBRANE PROTEIN 1"/>
    <property type="match status" value="1"/>
</dbReference>
<evidence type="ECO:0008006" key="4">
    <source>
        <dbReference type="Google" id="ProtNLM"/>
    </source>
</evidence>
<dbReference type="AlphaFoldDB" id="A0AAV9RH06"/>
<keyword evidence="1" id="KW-1133">Transmembrane helix</keyword>
<evidence type="ECO:0000313" key="3">
    <source>
        <dbReference type="Proteomes" id="UP001311232"/>
    </source>
</evidence>
<keyword evidence="1" id="KW-0812">Transmembrane</keyword>
<dbReference type="EMBL" id="JAHHUM010001830">
    <property type="protein sequence ID" value="KAK5608291.1"/>
    <property type="molecule type" value="Genomic_DNA"/>
</dbReference>
<dbReference type="Proteomes" id="UP001311232">
    <property type="component" value="Unassembled WGS sequence"/>
</dbReference>
<proteinExistence type="predicted"/>
<dbReference type="GO" id="GO:0005829">
    <property type="term" value="C:cytosol"/>
    <property type="evidence" value="ECO:0007669"/>
    <property type="project" value="TreeGrafter"/>
</dbReference>
<keyword evidence="1" id="KW-0472">Membrane</keyword>
<reference evidence="2 3" key="1">
    <citation type="submission" date="2021-06" db="EMBL/GenBank/DDBJ databases">
        <authorList>
            <person name="Palmer J.M."/>
        </authorList>
    </citation>
    <scope>NUCLEOTIDE SEQUENCE [LARGE SCALE GENOMIC DNA]</scope>
    <source>
        <strain evidence="2 3">MEX-2019</strain>
        <tissue evidence="2">Muscle</tissue>
    </source>
</reference>
<evidence type="ECO:0000313" key="2">
    <source>
        <dbReference type="EMBL" id="KAK5608291.1"/>
    </source>
</evidence>
<dbReference type="InterPro" id="IPR019172">
    <property type="entry name" value="Osteopetrosis-assoc_TM_1"/>
</dbReference>
<keyword evidence="3" id="KW-1185">Reference proteome</keyword>
<evidence type="ECO:0000256" key="1">
    <source>
        <dbReference type="SAM" id="Phobius"/>
    </source>
</evidence>
<dbReference type="PANTHER" id="PTHR15644">
    <property type="entry name" value="OSTEOPETROSIS ASSOCIATED TRANSMEMBRANE PROTEIN 1"/>
    <property type="match status" value="1"/>
</dbReference>